<evidence type="ECO:0000256" key="3">
    <source>
        <dbReference type="SAM" id="SignalP"/>
    </source>
</evidence>
<evidence type="ECO:0000256" key="2">
    <source>
        <dbReference type="SAM" id="Phobius"/>
    </source>
</evidence>
<organism evidence="4 5">
    <name type="scientific">Strongylus vulgaris</name>
    <name type="common">Blood worm</name>
    <dbReference type="NCBI Taxonomy" id="40348"/>
    <lineage>
        <taxon>Eukaryota</taxon>
        <taxon>Metazoa</taxon>
        <taxon>Ecdysozoa</taxon>
        <taxon>Nematoda</taxon>
        <taxon>Chromadorea</taxon>
        <taxon>Rhabditida</taxon>
        <taxon>Rhabditina</taxon>
        <taxon>Rhabditomorpha</taxon>
        <taxon>Strongyloidea</taxon>
        <taxon>Strongylidae</taxon>
        <taxon>Strongylus</taxon>
    </lineage>
</organism>
<feature type="compositionally biased region" description="Basic and acidic residues" evidence="1">
    <location>
        <begin position="206"/>
        <end position="224"/>
    </location>
</feature>
<feature type="region of interest" description="Disordered" evidence="1">
    <location>
        <begin position="206"/>
        <end position="251"/>
    </location>
</feature>
<keyword evidence="2" id="KW-1133">Transmembrane helix</keyword>
<proteinExistence type="predicted"/>
<dbReference type="AlphaFoldDB" id="A0A3P7LLJ0"/>
<gene>
    <name evidence="4" type="ORF">SVUK_LOCUS15066</name>
</gene>
<feature type="chain" id="PRO_5017957281" evidence="3">
    <location>
        <begin position="28"/>
        <end position="251"/>
    </location>
</feature>
<feature type="compositionally biased region" description="Basic and acidic residues" evidence="1">
    <location>
        <begin position="168"/>
        <end position="182"/>
    </location>
</feature>
<feature type="compositionally biased region" description="Basic and acidic residues" evidence="1">
    <location>
        <begin position="122"/>
        <end position="132"/>
    </location>
</feature>
<keyword evidence="2" id="KW-0812">Transmembrane</keyword>
<evidence type="ECO:0000313" key="4">
    <source>
        <dbReference type="EMBL" id="VDM80068.1"/>
    </source>
</evidence>
<evidence type="ECO:0000313" key="5">
    <source>
        <dbReference type="Proteomes" id="UP000270094"/>
    </source>
</evidence>
<keyword evidence="2" id="KW-0472">Membrane</keyword>
<evidence type="ECO:0000256" key="1">
    <source>
        <dbReference type="SAM" id="MobiDB-lite"/>
    </source>
</evidence>
<feature type="region of interest" description="Disordered" evidence="1">
    <location>
        <begin position="122"/>
        <end position="182"/>
    </location>
</feature>
<feature type="signal peptide" evidence="3">
    <location>
        <begin position="1"/>
        <end position="27"/>
    </location>
</feature>
<keyword evidence="5" id="KW-1185">Reference proteome</keyword>
<dbReference type="Proteomes" id="UP000270094">
    <property type="component" value="Unassembled WGS sequence"/>
</dbReference>
<sequence>MNQGLERGCALLGCFSCLPFGLQLGAGQNVTDKFHIEERNESTTERLLRDNSTSAHIFSESSTSGKTIGKIPVVKGLVLLLMIAAGLVAGALVCAFFLWLASKKLVIPTQYETVNVAPRKKEEGLQELREDPTPSSKSQQPVRNETVPTKLVGVDFQDGNAVYTPPSQKEESYGEHGLSDVSKEKPKVEITALQDEKMLLNSVTSKRIESDFEKTKMPNPEKSRRSTVADNSFDSHKKETGMDELLKIVEE</sequence>
<name>A0A3P7LLJ0_STRVU</name>
<feature type="transmembrane region" description="Helical" evidence="2">
    <location>
        <begin position="77"/>
        <end position="101"/>
    </location>
</feature>
<keyword evidence="3" id="KW-0732">Signal</keyword>
<feature type="compositionally biased region" description="Basic and acidic residues" evidence="1">
    <location>
        <begin position="233"/>
        <end position="251"/>
    </location>
</feature>
<protein>
    <submittedName>
        <fullName evidence="4">Uncharacterized protein</fullName>
    </submittedName>
</protein>
<reference evidence="4 5" key="1">
    <citation type="submission" date="2018-11" db="EMBL/GenBank/DDBJ databases">
        <authorList>
            <consortium name="Pathogen Informatics"/>
        </authorList>
    </citation>
    <scope>NUCLEOTIDE SEQUENCE [LARGE SCALE GENOMIC DNA]</scope>
</reference>
<accession>A0A3P7LLJ0</accession>
<feature type="compositionally biased region" description="Polar residues" evidence="1">
    <location>
        <begin position="133"/>
        <end position="147"/>
    </location>
</feature>
<dbReference type="EMBL" id="UYYB01107267">
    <property type="protein sequence ID" value="VDM80068.1"/>
    <property type="molecule type" value="Genomic_DNA"/>
</dbReference>